<keyword evidence="5 13" id="KW-0808">Transferase</keyword>
<dbReference type="GO" id="GO:0051301">
    <property type="term" value="P:cell division"/>
    <property type="evidence" value="ECO:0007669"/>
    <property type="project" value="UniProtKB-KW"/>
</dbReference>
<evidence type="ECO:0000256" key="5">
    <source>
        <dbReference type="ARBA" id="ARBA00022679"/>
    </source>
</evidence>
<dbReference type="RefSeq" id="WP_105513479.1">
    <property type="nucleotide sequence ID" value="NZ_PVEP01000001.1"/>
</dbReference>
<comment type="function">
    <text evidence="13">Cell wall formation. Adds enolpyruvyl to UDP-N-acetylglucosamine.</text>
</comment>
<dbReference type="Pfam" id="PF00275">
    <property type="entry name" value="EPSP_synthase"/>
    <property type="match status" value="1"/>
</dbReference>
<comment type="caution">
    <text evidence="13">Lacks conserved residue(s) required for the propagation of feature annotation.</text>
</comment>
<feature type="binding site" evidence="13">
    <location>
        <begin position="22"/>
        <end position="23"/>
    </location>
    <ligand>
        <name>phosphoenolpyruvate</name>
        <dbReference type="ChEBI" id="CHEBI:58702"/>
    </ligand>
</feature>
<feature type="binding site" evidence="13">
    <location>
        <position position="308"/>
    </location>
    <ligand>
        <name>UDP-N-acetyl-alpha-D-glucosamine</name>
        <dbReference type="ChEBI" id="CHEBI:57705"/>
    </ligand>
</feature>
<evidence type="ECO:0000256" key="8">
    <source>
        <dbReference type="ARBA" id="ARBA00023306"/>
    </source>
</evidence>
<evidence type="ECO:0000256" key="6">
    <source>
        <dbReference type="ARBA" id="ARBA00022960"/>
    </source>
</evidence>
<feature type="binding site" evidence="13">
    <location>
        <position position="94"/>
    </location>
    <ligand>
        <name>UDP-N-acetyl-alpha-D-glucosamine</name>
        <dbReference type="ChEBI" id="CHEBI:57705"/>
    </ligand>
</feature>
<dbReference type="Proteomes" id="UP000238338">
    <property type="component" value="Unassembled WGS sequence"/>
</dbReference>
<comment type="subcellular location">
    <subcellularLocation>
        <location evidence="1 13">Cytoplasm</location>
    </subcellularLocation>
</comment>
<evidence type="ECO:0000256" key="10">
    <source>
        <dbReference type="ARBA" id="ARBA00023317"/>
    </source>
</evidence>
<dbReference type="PANTHER" id="PTHR43783:SF1">
    <property type="entry name" value="UDP-N-ACETYLGLUCOSAMINE 1-CARBOXYVINYLTRANSFERASE"/>
    <property type="match status" value="1"/>
</dbReference>
<dbReference type="InterPro" id="IPR005750">
    <property type="entry name" value="UDP_GlcNAc_COvinyl_MurA"/>
</dbReference>
<organism evidence="15 16">
    <name type="scientific">Albidovulum denitrificans</name>
    <dbReference type="NCBI Taxonomy" id="404881"/>
    <lineage>
        <taxon>Bacteria</taxon>
        <taxon>Pseudomonadati</taxon>
        <taxon>Pseudomonadota</taxon>
        <taxon>Alphaproteobacteria</taxon>
        <taxon>Rhodobacterales</taxon>
        <taxon>Paracoccaceae</taxon>
        <taxon>Albidovulum</taxon>
    </lineage>
</organism>
<dbReference type="HAMAP" id="MF_00111">
    <property type="entry name" value="MurA"/>
    <property type="match status" value="1"/>
</dbReference>
<comment type="similarity">
    <text evidence="11 13">Belongs to the EPSP synthase family. MurA subfamily.</text>
</comment>
<dbReference type="GO" id="GO:0009252">
    <property type="term" value="P:peptidoglycan biosynthetic process"/>
    <property type="evidence" value="ECO:0007669"/>
    <property type="project" value="UniProtKB-UniRule"/>
</dbReference>
<evidence type="ECO:0000256" key="3">
    <source>
        <dbReference type="ARBA" id="ARBA00022490"/>
    </source>
</evidence>
<name>A0A2S8SET0_9RHOB</name>
<dbReference type="NCBIfam" id="NF006873">
    <property type="entry name" value="PRK09369.1"/>
    <property type="match status" value="1"/>
</dbReference>
<keyword evidence="9 13" id="KW-0961">Cell wall biogenesis/degradation</keyword>
<evidence type="ECO:0000256" key="2">
    <source>
        <dbReference type="ARBA" id="ARBA00004752"/>
    </source>
</evidence>
<dbReference type="CDD" id="cd01555">
    <property type="entry name" value="UdpNAET"/>
    <property type="match status" value="1"/>
</dbReference>
<proteinExistence type="inferred from homology"/>
<keyword evidence="3 13" id="KW-0963">Cytoplasm</keyword>
<dbReference type="SUPFAM" id="SSF55205">
    <property type="entry name" value="EPT/RTPC-like"/>
    <property type="match status" value="1"/>
</dbReference>
<evidence type="ECO:0000256" key="11">
    <source>
        <dbReference type="ARBA" id="ARBA00038367"/>
    </source>
</evidence>
<accession>A0A2S8SET0</accession>
<comment type="catalytic activity">
    <reaction evidence="12 13">
        <text>phosphoenolpyruvate + UDP-N-acetyl-alpha-D-glucosamine = UDP-N-acetyl-3-O-(1-carboxyvinyl)-alpha-D-glucosamine + phosphate</text>
        <dbReference type="Rhea" id="RHEA:18681"/>
        <dbReference type="ChEBI" id="CHEBI:43474"/>
        <dbReference type="ChEBI" id="CHEBI:57705"/>
        <dbReference type="ChEBI" id="CHEBI:58702"/>
        <dbReference type="ChEBI" id="CHEBI:68483"/>
        <dbReference type="EC" id="2.5.1.7"/>
    </reaction>
</comment>
<dbReference type="GO" id="GO:0071555">
    <property type="term" value="P:cell wall organization"/>
    <property type="evidence" value="ECO:0007669"/>
    <property type="project" value="UniProtKB-KW"/>
</dbReference>
<evidence type="ECO:0000313" key="16">
    <source>
        <dbReference type="Proteomes" id="UP000238338"/>
    </source>
</evidence>
<dbReference type="GO" id="GO:0008760">
    <property type="term" value="F:UDP-N-acetylglucosamine 1-carboxyvinyltransferase activity"/>
    <property type="evidence" value="ECO:0007669"/>
    <property type="project" value="UniProtKB-UniRule"/>
</dbReference>
<dbReference type="NCBIfam" id="TIGR01072">
    <property type="entry name" value="murA"/>
    <property type="match status" value="1"/>
</dbReference>
<feature type="active site" description="Proton donor" evidence="13">
    <location>
        <position position="118"/>
    </location>
</feature>
<evidence type="ECO:0000313" key="15">
    <source>
        <dbReference type="EMBL" id="PQV59300.1"/>
    </source>
</evidence>
<dbReference type="InterPro" id="IPR001986">
    <property type="entry name" value="Enolpyruvate_Tfrase_dom"/>
</dbReference>
<dbReference type="GO" id="GO:0005737">
    <property type="term" value="C:cytoplasm"/>
    <property type="evidence" value="ECO:0007669"/>
    <property type="project" value="UniProtKB-SubCell"/>
</dbReference>
<comment type="pathway">
    <text evidence="2 13">Cell wall biogenesis; peptidoglycan biosynthesis.</text>
</comment>
<dbReference type="OrthoDB" id="9803760at2"/>
<reference evidence="15 16" key="1">
    <citation type="submission" date="2018-02" db="EMBL/GenBank/DDBJ databases">
        <title>Genomic Encyclopedia of Archaeal and Bacterial Type Strains, Phase II (KMG-II): from individual species to whole genera.</title>
        <authorList>
            <person name="Goeker M."/>
        </authorList>
    </citation>
    <scope>NUCLEOTIDE SEQUENCE [LARGE SCALE GENOMIC DNA]</scope>
    <source>
        <strain evidence="15 16">DSM 18921</strain>
    </source>
</reference>
<dbReference type="PANTHER" id="PTHR43783">
    <property type="entry name" value="UDP-N-ACETYLGLUCOSAMINE 1-CARBOXYVINYLTRANSFERASE"/>
    <property type="match status" value="1"/>
</dbReference>
<evidence type="ECO:0000259" key="14">
    <source>
        <dbReference type="Pfam" id="PF00275"/>
    </source>
</evidence>
<dbReference type="EC" id="2.5.1.7" evidence="13"/>
<dbReference type="GO" id="GO:0019277">
    <property type="term" value="P:UDP-N-acetylgalactosamine biosynthetic process"/>
    <property type="evidence" value="ECO:0007669"/>
    <property type="project" value="InterPro"/>
</dbReference>
<evidence type="ECO:0000256" key="13">
    <source>
        <dbReference type="HAMAP-Rule" id="MF_00111"/>
    </source>
</evidence>
<evidence type="ECO:0000256" key="7">
    <source>
        <dbReference type="ARBA" id="ARBA00022984"/>
    </source>
</evidence>
<feature type="binding site" evidence="13">
    <location>
        <position position="330"/>
    </location>
    <ligand>
        <name>UDP-N-acetyl-alpha-D-glucosamine</name>
        <dbReference type="ChEBI" id="CHEBI:57705"/>
    </ligand>
</feature>
<dbReference type="EMBL" id="PVEP01000001">
    <property type="protein sequence ID" value="PQV59300.1"/>
    <property type="molecule type" value="Genomic_DNA"/>
</dbReference>
<feature type="binding site" evidence="13">
    <location>
        <begin position="123"/>
        <end position="127"/>
    </location>
    <ligand>
        <name>UDP-N-acetyl-alpha-D-glucosamine</name>
        <dbReference type="ChEBI" id="CHEBI:57705"/>
    </ligand>
</feature>
<evidence type="ECO:0000256" key="12">
    <source>
        <dbReference type="ARBA" id="ARBA00047527"/>
    </source>
</evidence>
<dbReference type="InterPro" id="IPR050068">
    <property type="entry name" value="MurA_subfamily"/>
</dbReference>
<feature type="domain" description="Enolpyruvate transferase" evidence="14">
    <location>
        <begin position="6"/>
        <end position="409"/>
    </location>
</feature>
<keyword evidence="4 13" id="KW-0132">Cell division</keyword>
<dbReference type="GO" id="GO:0008360">
    <property type="term" value="P:regulation of cell shape"/>
    <property type="evidence" value="ECO:0007669"/>
    <property type="project" value="UniProtKB-KW"/>
</dbReference>
<sequence>MDSIIVKGGTPLSGQIPIAGAKNACLALMPATLLSDEPLTLTNAPRLSDIKTMTTLLQSLGAEVTSMQGGRVLALSSHDLTNLTADYDIVRKMRASNLVLGPLLARAGRAVVSLPGGCAIGARPMDLHISGLEAMGAAIELKDGYLHAEAKGGLKGAVIEQRFASVGATENIVMAATLAKGTTVLKNAAREPEIVDLVRCLRAMGAEIAGEGTATIEIQGVDRLGGATHRVVADRIELGTYMIAPAIAGGEVELIGGSMDLLPAFCEKLQEGGISITQTNEGVKVARANGRIHAVDVKTEVFPGFPTDLQAQMMALMCTADGTSVLEETIFENRFMHAPELMRMGAEIEVHGGHATVTGVERLKGAPVMATDLRASVSLILAGLAAEGETVVNRVYHLDRGYERVEEKLGACGAKIERVKAE</sequence>
<evidence type="ECO:0000256" key="9">
    <source>
        <dbReference type="ARBA" id="ARBA00023316"/>
    </source>
</evidence>
<comment type="caution">
    <text evidence="15">The sequence shown here is derived from an EMBL/GenBank/DDBJ whole genome shotgun (WGS) entry which is preliminary data.</text>
</comment>
<dbReference type="Gene3D" id="3.65.10.10">
    <property type="entry name" value="Enolpyruvate transferase domain"/>
    <property type="match status" value="2"/>
</dbReference>
<keyword evidence="8 13" id="KW-0131">Cell cycle</keyword>
<dbReference type="InterPro" id="IPR036968">
    <property type="entry name" value="Enolpyruvate_Tfrase_sf"/>
</dbReference>
<dbReference type="FunFam" id="3.65.10.10:FF:000001">
    <property type="entry name" value="UDP-N-acetylglucosamine 1-carboxyvinyltransferase"/>
    <property type="match status" value="1"/>
</dbReference>
<keyword evidence="6 13" id="KW-0133">Cell shape</keyword>
<gene>
    <name evidence="13" type="primary">murA</name>
    <name evidence="15" type="ORF">LX70_01126</name>
</gene>
<dbReference type="InterPro" id="IPR013792">
    <property type="entry name" value="RNA3'P_cycl/enolpyr_Trfase_a/b"/>
</dbReference>
<evidence type="ECO:0000256" key="1">
    <source>
        <dbReference type="ARBA" id="ARBA00004496"/>
    </source>
</evidence>
<dbReference type="AlphaFoldDB" id="A0A2S8SET0"/>
<evidence type="ECO:0000256" key="4">
    <source>
        <dbReference type="ARBA" id="ARBA00022618"/>
    </source>
</evidence>
<dbReference type="UniPathway" id="UPA00219"/>
<keyword evidence="10 13" id="KW-0670">Pyruvate</keyword>
<keyword evidence="16" id="KW-1185">Reference proteome</keyword>
<protein>
    <recommendedName>
        <fullName evidence="13">UDP-N-acetylglucosamine 1-carboxyvinyltransferase</fullName>
        <ecNumber evidence="13">2.5.1.7</ecNumber>
    </recommendedName>
    <alternativeName>
        <fullName evidence="13">Enoylpyruvate transferase</fullName>
    </alternativeName>
    <alternativeName>
        <fullName evidence="13">UDP-N-acetylglucosamine enolpyruvyl transferase</fullName>
        <shortName evidence="13">EPT</shortName>
    </alternativeName>
</protein>
<keyword evidence="7 13" id="KW-0573">Peptidoglycan synthesis</keyword>
<feature type="modified residue" description="2-(S-cysteinyl)pyruvic acid O-phosphothioketal" evidence="13">
    <location>
        <position position="118"/>
    </location>
</feature>